<dbReference type="Gramene" id="Mp2g08300.1">
    <property type="protein sequence ID" value="Mp2g08300.1.cds"/>
    <property type="gene ID" value="Mp2g08300"/>
</dbReference>
<dbReference type="EMBL" id="KZ772687">
    <property type="protein sequence ID" value="PTQ45317.1"/>
    <property type="molecule type" value="Genomic_DNA"/>
</dbReference>
<name>A0A2R6XGS6_MARPO</name>
<accession>A0A2R6XGS6</accession>
<sequence length="157" mass="17416">MSASNELRYGTKRSCSFTSTKCFFSQFFAGACIRILGASDCHRELFSPSVSVALVVATVIIRVLQIASTVYPDESKLHSRLGVVTISRSIETQDFLPLVCLILSSEHYRNSYGAQTRGIILMYTSFLYDVAYKPPLEGQSLRGQKATESLYPVTILL</sequence>
<keyword evidence="2" id="KW-1185">Reference proteome</keyword>
<organism evidence="1 2">
    <name type="scientific">Marchantia polymorpha</name>
    <name type="common">Common liverwort</name>
    <name type="synonym">Marchantia aquatica</name>
    <dbReference type="NCBI Taxonomy" id="3197"/>
    <lineage>
        <taxon>Eukaryota</taxon>
        <taxon>Viridiplantae</taxon>
        <taxon>Streptophyta</taxon>
        <taxon>Embryophyta</taxon>
        <taxon>Marchantiophyta</taxon>
        <taxon>Marchantiopsida</taxon>
        <taxon>Marchantiidae</taxon>
        <taxon>Marchantiales</taxon>
        <taxon>Marchantiaceae</taxon>
        <taxon>Marchantia</taxon>
    </lineage>
</organism>
<dbReference type="AlphaFoldDB" id="A0A2R6XGS6"/>
<protein>
    <submittedName>
        <fullName evidence="1">Uncharacterized protein</fullName>
    </submittedName>
</protein>
<proteinExistence type="predicted"/>
<gene>
    <name evidence="1" type="ORF">MARPO_0015s0115</name>
</gene>
<reference evidence="2" key="1">
    <citation type="journal article" date="2017" name="Cell">
        <title>Insights into land plant evolution garnered from the Marchantia polymorpha genome.</title>
        <authorList>
            <person name="Bowman J.L."/>
            <person name="Kohchi T."/>
            <person name="Yamato K.T."/>
            <person name="Jenkins J."/>
            <person name="Shu S."/>
            <person name="Ishizaki K."/>
            <person name="Yamaoka S."/>
            <person name="Nishihama R."/>
            <person name="Nakamura Y."/>
            <person name="Berger F."/>
            <person name="Adam C."/>
            <person name="Aki S.S."/>
            <person name="Althoff F."/>
            <person name="Araki T."/>
            <person name="Arteaga-Vazquez M.A."/>
            <person name="Balasubrmanian S."/>
            <person name="Barry K."/>
            <person name="Bauer D."/>
            <person name="Boehm C.R."/>
            <person name="Briginshaw L."/>
            <person name="Caballero-Perez J."/>
            <person name="Catarino B."/>
            <person name="Chen F."/>
            <person name="Chiyoda S."/>
            <person name="Chovatia M."/>
            <person name="Davies K.M."/>
            <person name="Delmans M."/>
            <person name="Demura T."/>
            <person name="Dierschke T."/>
            <person name="Dolan L."/>
            <person name="Dorantes-Acosta A.E."/>
            <person name="Eklund D.M."/>
            <person name="Florent S.N."/>
            <person name="Flores-Sandoval E."/>
            <person name="Fujiyama A."/>
            <person name="Fukuzawa H."/>
            <person name="Galik B."/>
            <person name="Grimanelli D."/>
            <person name="Grimwood J."/>
            <person name="Grossniklaus U."/>
            <person name="Hamada T."/>
            <person name="Haseloff J."/>
            <person name="Hetherington A.J."/>
            <person name="Higo A."/>
            <person name="Hirakawa Y."/>
            <person name="Hundley H.N."/>
            <person name="Ikeda Y."/>
            <person name="Inoue K."/>
            <person name="Inoue S.I."/>
            <person name="Ishida S."/>
            <person name="Jia Q."/>
            <person name="Kakita M."/>
            <person name="Kanazawa T."/>
            <person name="Kawai Y."/>
            <person name="Kawashima T."/>
            <person name="Kennedy M."/>
            <person name="Kinose K."/>
            <person name="Kinoshita T."/>
            <person name="Kohara Y."/>
            <person name="Koide E."/>
            <person name="Komatsu K."/>
            <person name="Kopischke S."/>
            <person name="Kubo M."/>
            <person name="Kyozuka J."/>
            <person name="Lagercrantz U."/>
            <person name="Lin S.S."/>
            <person name="Lindquist E."/>
            <person name="Lipzen A.M."/>
            <person name="Lu C.W."/>
            <person name="De Luna E."/>
            <person name="Martienssen R.A."/>
            <person name="Minamino N."/>
            <person name="Mizutani M."/>
            <person name="Mizutani M."/>
            <person name="Mochizuki N."/>
            <person name="Monte I."/>
            <person name="Mosher R."/>
            <person name="Nagasaki H."/>
            <person name="Nakagami H."/>
            <person name="Naramoto S."/>
            <person name="Nishitani K."/>
            <person name="Ohtani M."/>
            <person name="Okamoto T."/>
            <person name="Okumura M."/>
            <person name="Phillips J."/>
            <person name="Pollak B."/>
            <person name="Reinders A."/>
            <person name="Rovekamp M."/>
            <person name="Sano R."/>
            <person name="Sawa S."/>
            <person name="Schmid M.W."/>
            <person name="Shirakawa M."/>
            <person name="Solano R."/>
            <person name="Spunde A."/>
            <person name="Suetsugu N."/>
            <person name="Sugano S."/>
            <person name="Sugiyama A."/>
            <person name="Sun R."/>
            <person name="Suzuki Y."/>
            <person name="Takenaka M."/>
            <person name="Takezawa D."/>
            <person name="Tomogane H."/>
            <person name="Tsuzuki M."/>
            <person name="Ueda T."/>
            <person name="Umeda M."/>
            <person name="Ward J.M."/>
            <person name="Watanabe Y."/>
            <person name="Yazaki K."/>
            <person name="Yokoyama R."/>
            <person name="Yoshitake Y."/>
            <person name="Yotsui I."/>
            <person name="Zachgo S."/>
            <person name="Schmutz J."/>
        </authorList>
    </citation>
    <scope>NUCLEOTIDE SEQUENCE [LARGE SCALE GENOMIC DNA]</scope>
    <source>
        <strain evidence="2">Tak-1</strain>
    </source>
</reference>
<dbReference type="Proteomes" id="UP000244005">
    <property type="component" value="Unassembled WGS sequence"/>
</dbReference>
<evidence type="ECO:0000313" key="1">
    <source>
        <dbReference type="EMBL" id="PTQ45317.1"/>
    </source>
</evidence>
<evidence type="ECO:0000313" key="2">
    <source>
        <dbReference type="Proteomes" id="UP000244005"/>
    </source>
</evidence>